<reference evidence="2" key="1">
    <citation type="submission" date="2022-11" db="UniProtKB">
        <authorList>
            <consortium name="WormBaseParasite"/>
        </authorList>
    </citation>
    <scope>IDENTIFICATION</scope>
</reference>
<sequence>MRFEAESRERKFVHLRIHNEYKFERQSTKEIGRKLVGAIFTKIRRQFGEQIENFV</sequence>
<accession>A0A915IM36</accession>
<evidence type="ECO:0000313" key="2">
    <source>
        <dbReference type="WBParaSite" id="nRc.2.0.1.t14528-RA"/>
    </source>
</evidence>
<dbReference type="WBParaSite" id="nRc.2.0.1.t14528-RA">
    <property type="protein sequence ID" value="nRc.2.0.1.t14528-RA"/>
    <property type="gene ID" value="nRc.2.0.1.g14528"/>
</dbReference>
<evidence type="ECO:0000313" key="1">
    <source>
        <dbReference type="Proteomes" id="UP000887565"/>
    </source>
</evidence>
<name>A0A915IM36_ROMCU</name>
<proteinExistence type="predicted"/>
<dbReference type="Proteomes" id="UP000887565">
    <property type="component" value="Unplaced"/>
</dbReference>
<organism evidence="1 2">
    <name type="scientific">Romanomermis culicivorax</name>
    <name type="common">Nematode worm</name>
    <dbReference type="NCBI Taxonomy" id="13658"/>
    <lineage>
        <taxon>Eukaryota</taxon>
        <taxon>Metazoa</taxon>
        <taxon>Ecdysozoa</taxon>
        <taxon>Nematoda</taxon>
        <taxon>Enoplea</taxon>
        <taxon>Dorylaimia</taxon>
        <taxon>Mermithida</taxon>
        <taxon>Mermithoidea</taxon>
        <taxon>Mermithidae</taxon>
        <taxon>Romanomermis</taxon>
    </lineage>
</organism>
<keyword evidence="1" id="KW-1185">Reference proteome</keyword>
<dbReference type="AlphaFoldDB" id="A0A915IM36"/>
<protein>
    <submittedName>
        <fullName evidence="2">Uncharacterized protein</fullName>
    </submittedName>
</protein>